<gene>
    <name evidence="1" type="ORF">CKO31_08825</name>
</gene>
<protein>
    <submittedName>
        <fullName evidence="1">Uncharacterized protein</fullName>
    </submittedName>
</protein>
<keyword evidence="2" id="KW-1185">Reference proteome</keyword>
<organism evidence="1 2">
    <name type="scientific">Thiohalocapsa halophila</name>
    <dbReference type="NCBI Taxonomy" id="69359"/>
    <lineage>
        <taxon>Bacteria</taxon>
        <taxon>Pseudomonadati</taxon>
        <taxon>Pseudomonadota</taxon>
        <taxon>Gammaproteobacteria</taxon>
        <taxon>Chromatiales</taxon>
        <taxon>Chromatiaceae</taxon>
        <taxon>Thiohalocapsa</taxon>
    </lineage>
</organism>
<proteinExistence type="predicted"/>
<evidence type="ECO:0000313" key="1">
    <source>
        <dbReference type="EMBL" id="MBK1630844.1"/>
    </source>
</evidence>
<sequence>MTSYQDKAVWELCRQGFHGVAAEAEEAWSKGEDYAPEEPLPLARGIMELIRIANWESQAQTA</sequence>
<accession>A0ABS1CG14</accession>
<evidence type="ECO:0000313" key="2">
    <source>
        <dbReference type="Proteomes" id="UP000748752"/>
    </source>
</evidence>
<name>A0ABS1CG14_9GAMM</name>
<dbReference type="EMBL" id="NRRV01000017">
    <property type="protein sequence ID" value="MBK1630844.1"/>
    <property type="molecule type" value="Genomic_DNA"/>
</dbReference>
<comment type="caution">
    <text evidence="1">The sequence shown here is derived from an EMBL/GenBank/DDBJ whole genome shotgun (WGS) entry which is preliminary data.</text>
</comment>
<reference evidence="1 2" key="1">
    <citation type="journal article" date="2020" name="Microorganisms">
        <title>Osmotic Adaptation and Compatible Solute Biosynthesis of Phototrophic Bacteria as Revealed from Genome Analyses.</title>
        <authorList>
            <person name="Imhoff J.F."/>
            <person name="Rahn T."/>
            <person name="Kunzel S."/>
            <person name="Keller A."/>
            <person name="Neulinger S.C."/>
        </authorList>
    </citation>
    <scope>NUCLEOTIDE SEQUENCE [LARGE SCALE GENOMIC DNA]</scope>
    <source>
        <strain evidence="1 2">DSM 6210</strain>
    </source>
</reference>
<dbReference type="Proteomes" id="UP000748752">
    <property type="component" value="Unassembled WGS sequence"/>
</dbReference>